<gene>
    <name evidence="1" type="ORF">EUGRSUZ_B02138</name>
</gene>
<dbReference type="InParanoid" id="A0A059D4Z8"/>
<sequence>MLEMLPFCLDFLSNRHIPTLFSTSLLCTSNYALTRPSNSIINLNYTATLPLACSAEKFKLLLVWHRGRVIF</sequence>
<dbReference type="Gramene" id="KCW85295">
    <property type="protein sequence ID" value="KCW85295"/>
    <property type="gene ID" value="EUGRSUZ_B02138"/>
</dbReference>
<protein>
    <submittedName>
        <fullName evidence="1">Uncharacterized protein</fullName>
    </submittedName>
</protein>
<proteinExistence type="predicted"/>
<evidence type="ECO:0000313" key="1">
    <source>
        <dbReference type="EMBL" id="KCW85295.1"/>
    </source>
</evidence>
<reference evidence="1" key="1">
    <citation type="submission" date="2013-07" db="EMBL/GenBank/DDBJ databases">
        <title>The genome of Eucalyptus grandis.</title>
        <authorList>
            <person name="Schmutz J."/>
            <person name="Hayes R."/>
            <person name="Myburg A."/>
            <person name="Tuskan G."/>
            <person name="Grattapaglia D."/>
            <person name="Rokhsar D.S."/>
        </authorList>
    </citation>
    <scope>NUCLEOTIDE SEQUENCE</scope>
    <source>
        <tissue evidence="1">Leaf extractions</tissue>
    </source>
</reference>
<dbReference type="EMBL" id="KK198754">
    <property type="protein sequence ID" value="KCW85295.1"/>
    <property type="molecule type" value="Genomic_DNA"/>
</dbReference>
<organism evidence="1">
    <name type="scientific">Eucalyptus grandis</name>
    <name type="common">Flooded gum</name>
    <dbReference type="NCBI Taxonomy" id="71139"/>
    <lineage>
        <taxon>Eukaryota</taxon>
        <taxon>Viridiplantae</taxon>
        <taxon>Streptophyta</taxon>
        <taxon>Embryophyta</taxon>
        <taxon>Tracheophyta</taxon>
        <taxon>Spermatophyta</taxon>
        <taxon>Magnoliopsida</taxon>
        <taxon>eudicotyledons</taxon>
        <taxon>Gunneridae</taxon>
        <taxon>Pentapetalae</taxon>
        <taxon>rosids</taxon>
        <taxon>malvids</taxon>
        <taxon>Myrtales</taxon>
        <taxon>Myrtaceae</taxon>
        <taxon>Myrtoideae</taxon>
        <taxon>Eucalypteae</taxon>
        <taxon>Eucalyptus</taxon>
    </lineage>
</organism>
<dbReference type="AlphaFoldDB" id="A0A059D4Z8"/>
<accession>A0A059D4Z8</accession>
<name>A0A059D4Z8_EUCGR</name>